<dbReference type="PROSITE" id="PS52016">
    <property type="entry name" value="TONB_DEPENDENT_REC_3"/>
    <property type="match status" value="1"/>
</dbReference>
<keyword evidence="7 8" id="KW-0998">Cell outer membrane</keyword>
<dbReference type="Gene3D" id="2.40.170.20">
    <property type="entry name" value="TonB-dependent receptor, beta-barrel domain"/>
    <property type="match status" value="1"/>
</dbReference>
<evidence type="ECO:0000256" key="4">
    <source>
        <dbReference type="ARBA" id="ARBA00022692"/>
    </source>
</evidence>
<keyword evidence="5 9" id="KW-0798">TonB box</keyword>
<evidence type="ECO:0000313" key="13">
    <source>
        <dbReference type="EMBL" id="MEJ6011757.1"/>
    </source>
</evidence>
<dbReference type="InterPro" id="IPR012910">
    <property type="entry name" value="Plug_dom"/>
</dbReference>
<evidence type="ECO:0000259" key="11">
    <source>
        <dbReference type="Pfam" id="PF00593"/>
    </source>
</evidence>
<dbReference type="InterPro" id="IPR036942">
    <property type="entry name" value="Beta-barrel_TonB_sf"/>
</dbReference>
<comment type="similarity">
    <text evidence="8 9">Belongs to the TonB-dependent receptor family.</text>
</comment>
<dbReference type="SUPFAM" id="SSF56935">
    <property type="entry name" value="Porins"/>
    <property type="match status" value="1"/>
</dbReference>
<evidence type="ECO:0000259" key="12">
    <source>
        <dbReference type="Pfam" id="PF07715"/>
    </source>
</evidence>
<evidence type="ECO:0000256" key="8">
    <source>
        <dbReference type="PROSITE-ProRule" id="PRU01360"/>
    </source>
</evidence>
<keyword evidence="2 8" id="KW-0813">Transport</keyword>
<sequence length="922" mass="97603">MATSKAYSSVVRRKALNSTILGTALLLTSQVAIADEADANGAEEQDKTIVVTGTLIRGVAPTGSNVIGVSAEDVQLTGAATTNQLLQTIPQMGAFGALQFPTGFGNSVTINRPNLRNLPGVNTAGGSSTLVLMDGHRMVGMGITSASPDPDVIPSSAIERLEVVPDGGSAVYGSDAVAGVLNFTTRKKFDGIQLGGKVGFADSYTQYTADGIVGKDWGSGGIYLSYSFVKNDNIRGIDRDFVQSFPIAANGLLPLNCNPGNIQITVSGVTTNYGLPSRAATPTTCDISDAAVFYPSQERHSLLAGFTQDLSDALTVDIKAFFTNRNTGVGLGEFHPGSTTRTTASPFFAANRIGAETSHAVTYSFGGTTATDQRIKLNTWGFTPTFTYKLGENWQLKLLGSYSESDTESHTGHFNNTALTNAINAGLFNPYAPNSSDPAAVAIIRNFETFGKTRQTLSNVRAVLDGELFKLPGGGVKLAVGGEWYHEGFNAQFGDVVPGAQNGGAAAQLIGATTIAPAVAGLPIYNLGRNVKSAFGEMVVPIFGADNAMGGFQELRLSVAGRYDDYGGQIGDTFNPKIGLTWKPIDALTLRGNWGKSFNAPSLADAPQVGGITFISRTTAQFGPTAAQVSSGAYPAVPAGAVTYLQRGNAPGIQPQKAKTWSFGADLAPADGIKLSATYYNIRIDGLIDLPNTTPSIAFADYPHVITLNPSLAFLDAFVASSTTFNGAPCHRSATPCTVYAFVDLAKNNQGNFKLQGIDFSANVRRELGFGTLLFDVNANYEISREQSTSPARPFTSQHNQATALPGVSQLRARTSLGLETGGLLAQLSWNHTAGYDLKPAAPSFVPQTSVESFNVFNLFFRYETQGEGLFKDLSFTLNVDNVFDTDPPVWRLFDASRFAQEGYNNGNTIGRFVQVGVSKKF</sequence>
<protein>
    <submittedName>
        <fullName evidence="13">TonB-dependent receptor</fullName>
    </submittedName>
</protein>
<organism evidence="13 14">
    <name type="scientific">Novosphingobium aquae</name>
    <dbReference type="NCBI Taxonomy" id="3133435"/>
    <lineage>
        <taxon>Bacteria</taxon>
        <taxon>Pseudomonadati</taxon>
        <taxon>Pseudomonadota</taxon>
        <taxon>Alphaproteobacteria</taxon>
        <taxon>Sphingomonadales</taxon>
        <taxon>Sphingomonadaceae</taxon>
        <taxon>Novosphingobium</taxon>
    </lineage>
</organism>
<accession>A0ABU8SCR6</accession>
<evidence type="ECO:0000256" key="6">
    <source>
        <dbReference type="ARBA" id="ARBA00023136"/>
    </source>
</evidence>
<dbReference type="Pfam" id="PF07715">
    <property type="entry name" value="Plug"/>
    <property type="match status" value="1"/>
</dbReference>
<name>A0ABU8SCR6_9SPHN</name>
<dbReference type="InterPro" id="IPR039426">
    <property type="entry name" value="TonB-dep_rcpt-like"/>
</dbReference>
<dbReference type="Pfam" id="PF00593">
    <property type="entry name" value="TonB_dep_Rec_b-barrel"/>
    <property type="match status" value="1"/>
</dbReference>
<dbReference type="InterPro" id="IPR037066">
    <property type="entry name" value="Plug_dom_sf"/>
</dbReference>
<proteinExistence type="inferred from homology"/>
<feature type="chain" id="PRO_5046748684" evidence="10">
    <location>
        <begin position="35"/>
        <end position="922"/>
    </location>
</feature>
<evidence type="ECO:0000256" key="1">
    <source>
        <dbReference type="ARBA" id="ARBA00004571"/>
    </source>
</evidence>
<evidence type="ECO:0000256" key="3">
    <source>
        <dbReference type="ARBA" id="ARBA00022452"/>
    </source>
</evidence>
<dbReference type="RefSeq" id="WP_339969290.1">
    <property type="nucleotide sequence ID" value="NZ_JBBHJY010000010.1"/>
</dbReference>
<dbReference type="InterPro" id="IPR000531">
    <property type="entry name" value="Beta-barrel_TonB"/>
</dbReference>
<keyword evidence="6 8" id="KW-0472">Membrane</keyword>
<reference evidence="13 14" key="1">
    <citation type="submission" date="2024-03" db="EMBL/GenBank/DDBJ databases">
        <authorList>
            <person name="Jo J.-H."/>
        </authorList>
    </citation>
    <scope>NUCLEOTIDE SEQUENCE [LARGE SCALE GENOMIC DNA]</scope>
    <source>
        <strain evidence="13 14">AS3R-12</strain>
    </source>
</reference>
<feature type="domain" description="TonB-dependent receptor plug" evidence="12">
    <location>
        <begin position="64"/>
        <end position="180"/>
    </location>
</feature>
<evidence type="ECO:0000256" key="5">
    <source>
        <dbReference type="ARBA" id="ARBA00023077"/>
    </source>
</evidence>
<dbReference type="PANTHER" id="PTHR47234">
    <property type="match status" value="1"/>
</dbReference>
<evidence type="ECO:0000256" key="2">
    <source>
        <dbReference type="ARBA" id="ARBA00022448"/>
    </source>
</evidence>
<dbReference type="Proteomes" id="UP001379235">
    <property type="component" value="Unassembled WGS sequence"/>
</dbReference>
<feature type="signal peptide" evidence="10">
    <location>
        <begin position="1"/>
        <end position="34"/>
    </location>
</feature>
<dbReference type="Gene3D" id="2.170.130.10">
    <property type="entry name" value="TonB-dependent receptor, plug domain"/>
    <property type="match status" value="1"/>
</dbReference>
<keyword evidence="4 8" id="KW-0812">Transmembrane</keyword>
<keyword evidence="3 8" id="KW-1134">Transmembrane beta strand</keyword>
<gene>
    <name evidence="13" type="ORF">WG900_17735</name>
</gene>
<keyword evidence="13" id="KW-0675">Receptor</keyword>
<dbReference type="EMBL" id="JBBHJY010000010">
    <property type="protein sequence ID" value="MEJ6011757.1"/>
    <property type="molecule type" value="Genomic_DNA"/>
</dbReference>
<evidence type="ECO:0000256" key="9">
    <source>
        <dbReference type="RuleBase" id="RU003357"/>
    </source>
</evidence>
<keyword evidence="14" id="KW-1185">Reference proteome</keyword>
<dbReference type="PANTHER" id="PTHR47234:SF2">
    <property type="entry name" value="TONB-DEPENDENT RECEPTOR"/>
    <property type="match status" value="1"/>
</dbReference>
<comment type="caution">
    <text evidence="13">The sequence shown here is derived from an EMBL/GenBank/DDBJ whole genome shotgun (WGS) entry which is preliminary data.</text>
</comment>
<feature type="domain" description="TonB-dependent receptor-like beta-barrel" evidence="11">
    <location>
        <begin position="333"/>
        <end position="883"/>
    </location>
</feature>
<keyword evidence="10" id="KW-0732">Signal</keyword>
<evidence type="ECO:0000256" key="7">
    <source>
        <dbReference type="ARBA" id="ARBA00023237"/>
    </source>
</evidence>
<comment type="subcellular location">
    <subcellularLocation>
        <location evidence="1 8">Cell outer membrane</location>
        <topology evidence="1 8">Multi-pass membrane protein</topology>
    </subcellularLocation>
</comment>
<evidence type="ECO:0000313" key="14">
    <source>
        <dbReference type="Proteomes" id="UP001379235"/>
    </source>
</evidence>
<evidence type="ECO:0000256" key="10">
    <source>
        <dbReference type="SAM" id="SignalP"/>
    </source>
</evidence>